<protein>
    <submittedName>
        <fullName evidence="1">Uncharacterized protein</fullName>
    </submittedName>
</protein>
<keyword evidence="2" id="KW-1185">Reference proteome</keyword>
<accession>A0ACD0P7Y2</accession>
<proteinExistence type="predicted"/>
<evidence type="ECO:0000313" key="2">
    <source>
        <dbReference type="Proteomes" id="UP000245626"/>
    </source>
</evidence>
<gene>
    <name evidence="1" type="ORF">IE53DRAFT_23864</name>
</gene>
<evidence type="ECO:0000313" key="1">
    <source>
        <dbReference type="EMBL" id="PWN54146.1"/>
    </source>
</evidence>
<dbReference type="EMBL" id="KZ819694">
    <property type="protein sequence ID" value="PWN54146.1"/>
    <property type="molecule type" value="Genomic_DNA"/>
</dbReference>
<reference evidence="1 2" key="1">
    <citation type="journal article" date="2018" name="Mol. Biol. Evol.">
        <title>Broad Genomic Sampling Reveals a Smut Pathogenic Ancestry of the Fungal Clade Ustilaginomycotina.</title>
        <authorList>
            <person name="Kijpornyongpan T."/>
            <person name="Mondo S.J."/>
            <person name="Barry K."/>
            <person name="Sandor L."/>
            <person name="Lee J."/>
            <person name="Lipzen A."/>
            <person name="Pangilinan J."/>
            <person name="LaButti K."/>
            <person name="Hainaut M."/>
            <person name="Henrissat B."/>
            <person name="Grigoriev I.V."/>
            <person name="Spatafora J.W."/>
            <person name="Aime M.C."/>
        </authorList>
    </citation>
    <scope>NUCLEOTIDE SEQUENCE [LARGE SCALE GENOMIC DNA]</scope>
    <source>
        <strain evidence="1 2">SA 807</strain>
    </source>
</reference>
<name>A0ACD0P7Y2_9BASI</name>
<organism evidence="1 2">
    <name type="scientific">Violaceomyces palustris</name>
    <dbReference type="NCBI Taxonomy" id="1673888"/>
    <lineage>
        <taxon>Eukaryota</taxon>
        <taxon>Fungi</taxon>
        <taxon>Dikarya</taxon>
        <taxon>Basidiomycota</taxon>
        <taxon>Ustilaginomycotina</taxon>
        <taxon>Ustilaginomycetes</taxon>
        <taxon>Violaceomycetales</taxon>
        <taxon>Violaceomycetaceae</taxon>
        <taxon>Violaceomyces</taxon>
    </lineage>
</organism>
<sequence length="316" mass="36198">MMRGQRILPTICRGVSPAEWKRLTREFCSHFNLQEMHLLQFRQRVLPIECLSGQRYPQERLHKARRRGWHLGGTDSDFHLRGAHQYTPPSPPGIHGEELMRLREIRRTEWMTFMACHMFQMSDLLFTVAAVIPFCDRRKSNTVVLNLVGLTRLDNLKGIWPGVTSFPTLPSLFNLPTFAVKTRGRRRGEARKTQARGMGSQRGRRARERRQDESGKGACVCDGEASERESRTGQETMDRAWAMDGRALVEPTQEAVDMTEACFTLTASSPDPPLVLFSVLPFRNQKNTRKGERAFHLLLHPSSQLLVNFFLSHSPT</sequence>
<dbReference type="Proteomes" id="UP000245626">
    <property type="component" value="Unassembled WGS sequence"/>
</dbReference>